<organism evidence="1">
    <name type="scientific">marine metagenome</name>
    <dbReference type="NCBI Taxonomy" id="408172"/>
    <lineage>
        <taxon>unclassified sequences</taxon>
        <taxon>metagenomes</taxon>
        <taxon>ecological metagenomes</taxon>
    </lineage>
</organism>
<dbReference type="AlphaFoldDB" id="A0A381XSM0"/>
<accession>A0A381XSM0</accession>
<dbReference type="EMBL" id="UINC01016240">
    <property type="protein sequence ID" value="SVA67769.1"/>
    <property type="molecule type" value="Genomic_DNA"/>
</dbReference>
<gene>
    <name evidence="1" type="ORF">METZ01_LOCUS120623</name>
</gene>
<sequence>MNTILFILRKLPVFQPFFNTMATNGTNELVQNPTKLQLKGNDLKWFIDNQLKTETKLEKVGDLDVVQGRLARLTPQIQ</sequence>
<proteinExistence type="predicted"/>
<name>A0A381XSM0_9ZZZZ</name>
<protein>
    <submittedName>
        <fullName evidence="1">Uncharacterized protein</fullName>
    </submittedName>
</protein>
<evidence type="ECO:0000313" key="1">
    <source>
        <dbReference type="EMBL" id="SVA67769.1"/>
    </source>
</evidence>
<reference evidence="1" key="1">
    <citation type="submission" date="2018-05" db="EMBL/GenBank/DDBJ databases">
        <authorList>
            <person name="Lanie J.A."/>
            <person name="Ng W.-L."/>
            <person name="Kazmierczak K.M."/>
            <person name="Andrzejewski T.M."/>
            <person name="Davidsen T.M."/>
            <person name="Wayne K.J."/>
            <person name="Tettelin H."/>
            <person name="Glass J.I."/>
            <person name="Rusch D."/>
            <person name="Podicherti R."/>
            <person name="Tsui H.-C.T."/>
            <person name="Winkler M.E."/>
        </authorList>
    </citation>
    <scope>NUCLEOTIDE SEQUENCE</scope>
</reference>